<evidence type="ECO:0000256" key="3">
    <source>
        <dbReference type="ARBA" id="ARBA00009225"/>
    </source>
</evidence>
<dbReference type="GO" id="GO:0005739">
    <property type="term" value="C:mitochondrion"/>
    <property type="evidence" value="ECO:0007669"/>
    <property type="project" value="TreeGrafter"/>
</dbReference>
<dbReference type="RefSeq" id="XP_011130933.1">
    <property type="nucleotide sequence ID" value="XM_011132631.1"/>
</dbReference>
<evidence type="ECO:0000256" key="9">
    <source>
        <dbReference type="ARBA" id="ARBA00044613"/>
    </source>
</evidence>
<evidence type="ECO:0000256" key="1">
    <source>
        <dbReference type="ARBA" id="ARBA00004888"/>
    </source>
</evidence>
<dbReference type="Proteomes" id="UP000019763">
    <property type="component" value="Unassembled WGS sequence"/>
</dbReference>
<dbReference type="OMA" id="TNIRVCD"/>
<evidence type="ECO:0000259" key="13">
    <source>
        <dbReference type="Pfam" id="PF00349"/>
    </source>
</evidence>
<proteinExistence type="inferred from homology"/>
<accession>A0A023B583</accession>
<dbReference type="PANTHER" id="PTHR19443">
    <property type="entry name" value="HEXOKINASE"/>
    <property type="match status" value="1"/>
</dbReference>
<dbReference type="GO" id="GO:0006006">
    <property type="term" value="P:glucose metabolic process"/>
    <property type="evidence" value="ECO:0007669"/>
    <property type="project" value="TreeGrafter"/>
</dbReference>
<evidence type="ECO:0000256" key="8">
    <source>
        <dbReference type="ARBA" id="ARBA00023152"/>
    </source>
</evidence>
<keyword evidence="8 11" id="KW-0324">Glycolysis</keyword>
<evidence type="ECO:0000256" key="4">
    <source>
        <dbReference type="ARBA" id="ARBA00022679"/>
    </source>
</evidence>
<evidence type="ECO:0000313" key="16">
    <source>
        <dbReference type="Proteomes" id="UP000019763"/>
    </source>
</evidence>
<keyword evidence="4 11" id="KW-0808">Transferase</keyword>
<dbReference type="EMBL" id="AFNH02000699">
    <property type="protein sequence ID" value="EZG58902.1"/>
    <property type="molecule type" value="Genomic_DNA"/>
</dbReference>
<evidence type="ECO:0000256" key="6">
    <source>
        <dbReference type="ARBA" id="ARBA00022777"/>
    </source>
</evidence>
<dbReference type="GO" id="GO:0005524">
    <property type="term" value="F:ATP binding"/>
    <property type="evidence" value="ECO:0007669"/>
    <property type="project" value="UniProtKB-UniRule"/>
</dbReference>
<dbReference type="CDD" id="cd24000">
    <property type="entry name" value="ASKHA_NBD_HK"/>
    <property type="match status" value="1"/>
</dbReference>
<dbReference type="GO" id="GO:0004340">
    <property type="term" value="F:glucokinase activity"/>
    <property type="evidence" value="ECO:0007669"/>
    <property type="project" value="TreeGrafter"/>
</dbReference>
<dbReference type="AlphaFoldDB" id="A0A023B583"/>
<feature type="domain" description="Hexokinase N-terminal" evidence="13">
    <location>
        <begin position="2"/>
        <end position="217"/>
    </location>
</feature>
<keyword evidence="16" id="KW-1185">Reference proteome</keyword>
<evidence type="ECO:0000256" key="12">
    <source>
        <dbReference type="SAM" id="MobiDB-lite"/>
    </source>
</evidence>
<evidence type="ECO:0000256" key="10">
    <source>
        <dbReference type="ARBA" id="ARBA00047905"/>
    </source>
</evidence>
<keyword evidence="6 11" id="KW-0418">Kinase</keyword>
<dbReference type="OrthoDB" id="419537at2759"/>
<dbReference type="PROSITE" id="PS51748">
    <property type="entry name" value="HEXOKINASE_2"/>
    <property type="match status" value="1"/>
</dbReference>
<dbReference type="eggNOG" id="KOG1369">
    <property type="taxonomic scope" value="Eukaryota"/>
</dbReference>
<dbReference type="InterPro" id="IPR022672">
    <property type="entry name" value="Hexokinase_N"/>
</dbReference>
<comment type="catalytic activity">
    <reaction evidence="9">
        <text>a D-hexose + ATP = a D-hexose 6-phosphate + ADP + H(+)</text>
        <dbReference type="Rhea" id="RHEA:22740"/>
        <dbReference type="ChEBI" id="CHEBI:4194"/>
        <dbReference type="ChEBI" id="CHEBI:15378"/>
        <dbReference type="ChEBI" id="CHEBI:30616"/>
        <dbReference type="ChEBI" id="CHEBI:229467"/>
        <dbReference type="ChEBI" id="CHEBI:456216"/>
        <dbReference type="EC" id="2.7.1.1"/>
    </reaction>
    <physiologicalReaction direction="left-to-right" evidence="9">
        <dbReference type="Rhea" id="RHEA:22741"/>
    </physiologicalReaction>
</comment>
<dbReference type="GO" id="GO:0001678">
    <property type="term" value="P:intracellular glucose homeostasis"/>
    <property type="evidence" value="ECO:0007669"/>
    <property type="project" value="InterPro"/>
</dbReference>
<dbReference type="Pfam" id="PF03727">
    <property type="entry name" value="Hexokinase_2"/>
    <property type="match status" value="1"/>
</dbReference>
<dbReference type="InterPro" id="IPR001312">
    <property type="entry name" value="Hexokinase"/>
</dbReference>
<gene>
    <name evidence="15" type="ORF">GNI_093550</name>
</gene>
<dbReference type="InterPro" id="IPR043129">
    <property type="entry name" value="ATPase_NBD"/>
</dbReference>
<comment type="catalytic activity">
    <reaction evidence="10">
        <text>D-fructose + ATP = D-fructose 6-phosphate + ADP + H(+)</text>
        <dbReference type="Rhea" id="RHEA:16125"/>
        <dbReference type="ChEBI" id="CHEBI:15378"/>
        <dbReference type="ChEBI" id="CHEBI:30616"/>
        <dbReference type="ChEBI" id="CHEBI:37721"/>
        <dbReference type="ChEBI" id="CHEBI:61527"/>
        <dbReference type="ChEBI" id="CHEBI:456216"/>
        <dbReference type="EC" id="2.7.1.1"/>
    </reaction>
    <physiologicalReaction direction="left-to-right" evidence="10">
        <dbReference type="Rhea" id="RHEA:16126"/>
    </physiologicalReaction>
</comment>
<dbReference type="Pfam" id="PF00349">
    <property type="entry name" value="Hexokinase_1"/>
    <property type="match status" value="1"/>
</dbReference>
<comment type="pathway">
    <text evidence="1">Carbohydrate degradation; glycolysis; D-glyceraldehyde 3-phosphate and glycerone phosphate from D-glucose: step 1/4.</text>
</comment>
<evidence type="ECO:0000256" key="5">
    <source>
        <dbReference type="ARBA" id="ARBA00022741"/>
    </source>
</evidence>
<dbReference type="GO" id="GO:0005829">
    <property type="term" value="C:cytosol"/>
    <property type="evidence" value="ECO:0007669"/>
    <property type="project" value="TreeGrafter"/>
</dbReference>
<dbReference type="VEuPathDB" id="CryptoDB:GNI_093550"/>
<comment type="similarity">
    <text evidence="3 11">Belongs to the hexokinase family.</text>
</comment>
<comment type="caution">
    <text evidence="15">The sequence shown here is derived from an EMBL/GenBank/DDBJ whole genome shotgun (WGS) entry which is preliminary data.</text>
</comment>
<reference evidence="15" key="1">
    <citation type="submission" date="2013-12" db="EMBL/GenBank/DDBJ databases">
        <authorList>
            <person name="Omoto C.K."/>
            <person name="Sibley D."/>
            <person name="Venepally P."/>
            <person name="Hadjithomas M."/>
            <person name="Karamycheva S."/>
            <person name="Brunk B."/>
            <person name="Roos D."/>
            <person name="Caler E."/>
            <person name="Lorenzi H."/>
        </authorList>
    </citation>
    <scope>NUCLEOTIDE SEQUENCE</scope>
</reference>
<keyword evidence="7 11" id="KW-0067">ATP-binding</keyword>
<feature type="region of interest" description="Disordered" evidence="12">
    <location>
        <begin position="457"/>
        <end position="479"/>
    </location>
</feature>
<feature type="domain" description="Hexokinase C-terminal" evidence="14">
    <location>
        <begin position="228"/>
        <end position="453"/>
    </location>
</feature>
<name>A0A023B583_GRENI</name>
<dbReference type="GO" id="GO:0008865">
    <property type="term" value="F:fructokinase activity"/>
    <property type="evidence" value="ECO:0007669"/>
    <property type="project" value="TreeGrafter"/>
</dbReference>
<organism evidence="15 16">
    <name type="scientific">Gregarina niphandrodes</name>
    <name type="common">Septate eugregarine</name>
    <dbReference type="NCBI Taxonomy" id="110365"/>
    <lineage>
        <taxon>Eukaryota</taxon>
        <taxon>Sar</taxon>
        <taxon>Alveolata</taxon>
        <taxon>Apicomplexa</taxon>
        <taxon>Conoidasida</taxon>
        <taxon>Gregarinasina</taxon>
        <taxon>Eugregarinorida</taxon>
        <taxon>Gregarinidae</taxon>
        <taxon>Gregarina</taxon>
    </lineage>
</organism>
<dbReference type="GeneID" id="22913349"/>
<evidence type="ECO:0000259" key="14">
    <source>
        <dbReference type="Pfam" id="PF03727"/>
    </source>
</evidence>
<comment type="pathway">
    <text evidence="2">Carbohydrate metabolism; hexose metabolism.</text>
</comment>
<dbReference type="GO" id="GO:0005536">
    <property type="term" value="F:D-glucose binding"/>
    <property type="evidence" value="ECO:0007669"/>
    <property type="project" value="InterPro"/>
</dbReference>
<dbReference type="EC" id="2.7.1.-" evidence="11"/>
<dbReference type="PRINTS" id="PR00475">
    <property type="entry name" value="HEXOKINASE"/>
</dbReference>
<protein>
    <recommendedName>
        <fullName evidence="11">Phosphotransferase</fullName>
        <ecNumber evidence="11">2.7.1.-</ecNumber>
    </recommendedName>
</protein>
<sequence length="479" mass="52615">RYLDSFEMDRYAREQLMSGLQVDVNQGLESKRSAADPRQSDLYMLDTCVTGGPKGTETGVFYAVDFGGTNLRCVRTELKGDGKYELDQISRDIREIPTKGNLPRGLMDKGATATELFDHIALMLLELMRRSQDDEKGTFYKVGFTFSFAINQLGIDRAEALSMSKGFETGQSTNDPVVRKGTDIVLLLNKALLRNSVPAEAVAVLNDTTGTLIAGAYTRPQDYPDALVGVIIGTGMNICYVEPDARQYLYQGSVINTEAGALKKGLPRNIVDHEVDDASSPMGAQLCEKMVSGLYLPEICRRLILKVFQCDAPPLAWAHNSMTTHACMRIAYDETKELSDTRDALSMQLEWPEVKLTWEVLEICHNLCRAACRRSAAIMSCLIATFAKRTGRLQPALGGVTVAIDGSVYTKNPEYQKDFRQELEKTVGKDLADLIKVTIATDGSGAGAAILAATPKASSEPGLDFSVPAERLWQQKHND</sequence>
<dbReference type="PANTHER" id="PTHR19443:SF16">
    <property type="entry name" value="HEXOKINASE TYPE 1-RELATED"/>
    <property type="match status" value="1"/>
</dbReference>
<dbReference type="UniPathway" id="UPA00109">
    <property type="reaction ID" value="UER00180"/>
</dbReference>
<dbReference type="SUPFAM" id="SSF53067">
    <property type="entry name" value="Actin-like ATPase domain"/>
    <property type="match status" value="2"/>
</dbReference>
<dbReference type="Gene3D" id="3.30.420.40">
    <property type="match status" value="1"/>
</dbReference>
<dbReference type="Gene3D" id="3.40.367.20">
    <property type="match status" value="1"/>
</dbReference>
<evidence type="ECO:0000256" key="7">
    <source>
        <dbReference type="ARBA" id="ARBA00022840"/>
    </source>
</evidence>
<evidence type="ECO:0000256" key="11">
    <source>
        <dbReference type="RuleBase" id="RU362007"/>
    </source>
</evidence>
<keyword evidence="5 11" id="KW-0547">Nucleotide-binding</keyword>
<dbReference type="GO" id="GO:0006096">
    <property type="term" value="P:glycolytic process"/>
    <property type="evidence" value="ECO:0007669"/>
    <property type="project" value="UniProtKB-UniPathway"/>
</dbReference>
<evidence type="ECO:0000313" key="15">
    <source>
        <dbReference type="EMBL" id="EZG58902.1"/>
    </source>
</evidence>
<dbReference type="InterPro" id="IPR022673">
    <property type="entry name" value="Hexokinase_C"/>
</dbReference>
<feature type="non-terminal residue" evidence="15">
    <location>
        <position position="1"/>
    </location>
</feature>
<evidence type="ECO:0000256" key="2">
    <source>
        <dbReference type="ARBA" id="ARBA00005028"/>
    </source>
</evidence>